<name>A0A7C3IJ16_9SPIR</name>
<gene>
    <name evidence="1" type="ORF">ENS59_03510</name>
</gene>
<accession>A0A7C3IJ16</accession>
<protein>
    <recommendedName>
        <fullName evidence="2">Antitoxin</fullName>
    </recommendedName>
</protein>
<evidence type="ECO:0000313" key="1">
    <source>
        <dbReference type="EMBL" id="HFH28565.1"/>
    </source>
</evidence>
<dbReference type="EMBL" id="DSVL01000108">
    <property type="protein sequence ID" value="HFH28565.1"/>
    <property type="molecule type" value="Genomic_DNA"/>
</dbReference>
<evidence type="ECO:0008006" key="2">
    <source>
        <dbReference type="Google" id="ProtNLM"/>
    </source>
</evidence>
<dbReference type="InterPro" id="IPR045944">
    <property type="entry name" value="DUF6364"/>
</dbReference>
<reference evidence="1" key="1">
    <citation type="journal article" date="2020" name="mSystems">
        <title>Genome- and Community-Level Interaction Insights into Carbon Utilization and Element Cycling Functions of Hydrothermarchaeota in Hydrothermal Sediment.</title>
        <authorList>
            <person name="Zhou Z."/>
            <person name="Liu Y."/>
            <person name="Xu W."/>
            <person name="Pan J."/>
            <person name="Luo Z.H."/>
            <person name="Li M."/>
        </authorList>
    </citation>
    <scope>NUCLEOTIDE SEQUENCE [LARGE SCALE GENOMIC DNA]</scope>
    <source>
        <strain evidence="1">SpSt-503</strain>
    </source>
</reference>
<comment type="caution">
    <text evidence="1">The sequence shown here is derived from an EMBL/GenBank/DDBJ whole genome shotgun (WGS) entry which is preliminary data.</text>
</comment>
<dbReference type="OMA" id="FHDNGKS"/>
<organism evidence="1">
    <name type="scientific">Gracilinema caldarium</name>
    <dbReference type="NCBI Taxonomy" id="215591"/>
    <lineage>
        <taxon>Bacteria</taxon>
        <taxon>Pseudomonadati</taxon>
        <taxon>Spirochaetota</taxon>
        <taxon>Spirochaetia</taxon>
        <taxon>Spirochaetales</taxon>
        <taxon>Breznakiellaceae</taxon>
        <taxon>Gracilinema</taxon>
    </lineage>
</organism>
<sequence length="84" mass="9654">MLSKLTLTIDQSIIEKAKDFAQKKNKSVSRIVEEYLRNISVGNERFVIPDTMKAPITDNLVGMFKDDGKDYKIQLEEALSEKYL</sequence>
<proteinExistence type="predicted"/>
<dbReference type="AlphaFoldDB" id="A0A7C3IJ16"/>
<dbReference type="Pfam" id="PF19891">
    <property type="entry name" value="DUF6364"/>
    <property type="match status" value="1"/>
</dbReference>